<dbReference type="AlphaFoldDB" id="A0A0E9PFV9"/>
<accession>A0A0E9PFV9</accession>
<evidence type="ECO:0000313" key="1">
    <source>
        <dbReference type="EMBL" id="JAH03172.1"/>
    </source>
</evidence>
<organism evidence="1">
    <name type="scientific">Anguilla anguilla</name>
    <name type="common">European freshwater eel</name>
    <name type="synonym">Muraena anguilla</name>
    <dbReference type="NCBI Taxonomy" id="7936"/>
    <lineage>
        <taxon>Eukaryota</taxon>
        <taxon>Metazoa</taxon>
        <taxon>Chordata</taxon>
        <taxon>Craniata</taxon>
        <taxon>Vertebrata</taxon>
        <taxon>Euteleostomi</taxon>
        <taxon>Actinopterygii</taxon>
        <taxon>Neopterygii</taxon>
        <taxon>Teleostei</taxon>
        <taxon>Anguilliformes</taxon>
        <taxon>Anguillidae</taxon>
        <taxon>Anguilla</taxon>
    </lineage>
</organism>
<protein>
    <submittedName>
        <fullName evidence="1">Uncharacterized protein</fullName>
    </submittedName>
</protein>
<dbReference type="EMBL" id="GBXM01105405">
    <property type="protein sequence ID" value="JAH03172.1"/>
    <property type="molecule type" value="Transcribed_RNA"/>
</dbReference>
<reference evidence="1" key="2">
    <citation type="journal article" date="2015" name="Fish Shellfish Immunol.">
        <title>Early steps in the European eel (Anguilla anguilla)-Vibrio vulnificus interaction in the gills: Role of the RtxA13 toxin.</title>
        <authorList>
            <person name="Callol A."/>
            <person name="Pajuelo D."/>
            <person name="Ebbesson L."/>
            <person name="Teles M."/>
            <person name="MacKenzie S."/>
            <person name="Amaro C."/>
        </authorList>
    </citation>
    <scope>NUCLEOTIDE SEQUENCE</scope>
</reference>
<reference evidence="1" key="1">
    <citation type="submission" date="2014-11" db="EMBL/GenBank/DDBJ databases">
        <authorList>
            <person name="Amaro Gonzalez C."/>
        </authorList>
    </citation>
    <scope>NUCLEOTIDE SEQUENCE</scope>
</reference>
<sequence>MVHKRQATLGCTCLCVFTVRTKGEKPEEFHFYIVWVCDRTQVLFPP</sequence>
<proteinExistence type="predicted"/>
<name>A0A0E9PFV9_ANGAN</name>